<organism evidence="2 3">
    <name type="scientific">Eikenella glucosivorans</name>
    <dbReference type="NCBI Taxonomy" id="2766967"/>
    <lineage>
        <taxon>Bacteria</taxon>
        <taxon>Pseudomonadati</taxon>
        <taxon>Pseudomonadota</taxon>
        <taxon>Betaproteobacteria</taxon>
        <taxon>Neisseriales</taxon>
        <taxon>Neisseriaceae</taxon>
        <taxon>Eikenella</taxon>
    </lineage>
</organism>
<evidence type="ECO:0000313" key="3">
    <source>
        <dbReference type="Proteomes" id="UP000768471"/>
    </source>
</evidence>
<feature type="domain" description="DUF4178" evidence="1">
    <location>
        <begin position="284"/>
        <end position="432"/>
    </location>
</feature>
<dbReference type="EMBL" id="JACSGR010000001">
    <property type="protein sequence ID" value="MBH5328280.1"/>
    <property type="molecule type" value="Genomic_DNA"/>
</dbReference>
<proteinExistence type="predicted"/>
<keyword evidence="3" id="KW-1185">Reference proteome</keyword>
<dbReference type="RefSeq" id="WP_197902201.1">
    <property type="nucleotide sequence ID" value="NZ_JACSGR010000001.1"/>
</dbReference>
<evidence type="ECO:0000313" key="2">
    <source>
        <dbReference type="EMBL" id="MBH5328280.1"/>
    </source>
</evidence>
<evidence type="ECO:0000259" key="1">
    <source>
        <dbReference type="Pfam" id="PF13785"/>
    </source>
</evidence>
<comment type="caution">
    <text evidence="2">The sequence shown here is derived from an EMBL/GenBank/DDBJ whole genome shotgun (WGS) entry which is preliminary data.</text>
</comment>
<dbReference type="Proteomes" id="UP000768471">
    <property type="component" value="Unassembled WGS sequence"/>
</dbReference>
<dbReference type="InterPro" id="IPR025235">
    <property type="entry name" value="DUF4178"/>
</dbReference>
<dbReference type="Pfam" id="PF13785">
    <property type="entry name" value="DUF4178"/>
    <property type="match status" value="2"/>
</dbReference>
<name>A0ABS0N7L3_9NEIS</name>
<protein>
    <submittedName>
        <fullName evidence="2">DUF4178 domain-containing protein</fullName>
    </submittedName>
</protein>
<accession>A0ABS0N7L3</accession>
<gene>
    <name evidence="2" type="ORF">H9Q10_01150</name>
</gene>
<reference evidence="2 3" key="1">
    <citation type="submission" date="2020-09" db="EMBL/GenBank/DDBJ databases">
        <title>Eikenella S3660 sp. nov., isolated from a throat swab.</title>
        <authorList>
            <person name="Buhl M."/>
        </authorList>
    </citation>
    <scope>NUCLEOTIDE SEQUENCE [LARGE SCALE GENOMIC DNA]</scope>
    <source>
        <strain evidence="2 3">S3360</strain>
    </source>
</reference>
<sequence>MSEPFFKTDCPSCGAPVHAHSATAVTLVCGFCHSLLVRQGAGIIDSGRDSALLEDFSPLQIGTGGIFAARPFSIIGRLQAKYEAGMWNEWYVQFADGGNGWLSEAGDQYVFTLPASEPLPDTPEFDSLVPGHSNFVYQGKRFWAADIRDIVLEQAAAEGELPFELPPQMKNRVADWRCEQAFLTLDYADSPPEAFIGRGVNLADLQLSNTRSSADVADSAGRLKGTRQAESCPNCGSPVQWITGLTPSILCPSCGSSLDAAEGKLELLEANNRRVAQADAFTLKLGAEATINNRTYTLIGAVRKDELEPDDAFDLLFGKKPSGITPEGSWTEYLLFEPQAGFMWLVESEGEWSVSQTLNVWPRLQGELFQPQGLPKLYDYGGRVVLAAGAFYWHIRQGDVDFYSDYRQNGNGKLCAERNRQEAAWSQSTPVSYRQVRDWFGLSGDVPQYSADMHADGPSKGLMLLLVAVFVIINLPAWFSMLSSDEDISLAGTVSIMVLYFLAKRGNVFGGGDDDDDE</sequence>
<feature type="domain" description="DUF4178" evidence="1">
    <location>
        <begin position="61"/>
        <end position="200"/>
    </location>
</feature>